<dbReference type="Gene3D" id="3.30.420.10">
    <property type="entry name" value="Ribonuclease H-like superfamily/Ribonuclease H"/>
    <property type="match status" value="1"/>
</dbReference>
<dbReference type="InterPro" id="IPR038717">
    <property type="entry name" value="Tc1-like_DDE_dom"/>
</dbReference>
<protein>
    <submittedName>
        <fullName evidence="2">IS630 family transposase</fullName>
    </submittedName>
</protein>
<evidence type="ECO:0000313" key="3">
    <source>
        <dbReference type="Proteomes" id="UP000663935"/>
    </source>
</evidence>
<reference evidence="2 3" key="1">
    <citation type="submission" date="2021-03" db="EMBL/GenBank/DDBJ databases">
        <title>Complete genome of Polaribacter_sp.G4M1.</title>
        <authorList>
            <person name="Jeong S.W."/>
            <person name="Bae J.W."/>
        </authorList>
    </citation>
    <scope>NUCLEOTIDE SEQUENCE [LARGE SCALE GENOMIC DNA]</scope>
    <source>
        <strain evidence="2 3">G4M1</strain>
    </source>
</reference>
<dbReference type="Proteomes" id="UP000663935">
    <property type="component" value="Chromosome"/>
</dbReference>
<organism evidence="2 3">
    <name type="scientific">Polaribacter batillariae</name>
    <dbReference type="NCBI Taxonomy" id="2808900"/>
    <lineage>
        <taxon>Bacteria</taxon>
        <taxon>Pseudomonadati</taxon>
        <taxon>Bacteroidota</taxon>
        <taxon>Flavobacteriia</taxon>
        <taxon>Flavobacteriales</taxon>
        <taxon>Flavobacteriaceae</taxon>
    </lineage>
</organism>
<dbReference type="NCBIfam" id="NF033545">
    <property type="entry name" value="transpos_IS630"/>
    <property type="match status" value="1"/>
</dbReference>
<dbReference type="Pfam" id="PF13358">
    <property type="entry name" value="DDE_3"/>
    <property type="match status" value="1"/>
</dbReference>
<keyword evidence="3" id="KW-1185">Reference proteome</keyword>
<dbReference type="EMBL" id="CP071795">
    <property type="protein sequence ID" value="QTD39370.1"/>
    <property type="molecule type" value="Genomic_DNA"/>
</dbReference>
<accession>A0ABX7SYP0</accession>
<gene>
    <name evidence="2" type="ORF">JL193_13400</name>
</gene>
<feature type="domain" description="Tc1-like transposase DDE" evidence="1">
    <location>
        <begin position="18"/>
        <end position="153"/>
    </location>
</feature>
<evidence type="ECO:0000259" key="1">
    <source>
        <dbReference type="Pfam" id="PF13358"/>
    </source>
</evidence>
<evidence type="ECO:0000313" key="2">
    <source>
        <dbReference type="EMBL" id="QTD39370.1"/>
    </source>
</evidence>
<dbReference type="InterPro" id="IPR047655">
    <property type="entry name" value="Transpos_IS630-like"/>
</dbReference>
<name>A0ABX7SYP0_9FLAO</name>
<dbReference type="InterPro" id="IPR036397">
    <property type="entry name" value="RNaseH_sf"/>
</dbReference>
<sequence>MCQQAVKEKRDSYKSIHLYFQDESRFGMFTKNGRALTVKGVKPICPFQQVFKSTYLFGAFSPITGDKFLLEYPNCNADIFELFLNELSKENPTELKVMVVDNAAFHKAKKIKIPDNIVLIFQPPYSPEVNPAEQIWAWYKRAFTNRIYKSIPQIVDFISNKSENLTKELVKSITRQEYIFSNYWTF</sequence>
<proteinExistence type="predicted"/>